<accession>A0A5N6N898</accession>
<organism evidence="2 3">
    <name type="scientific">Mikania micrantha</name>
    <name type="common">bitter vine</name>
    <dbReference type="NCBI Taxonomy" id="192012"/>
    <lineage>
        <taxon>Eukaryota</taxon>
        <taxon>Viridiplantae</taxon>
        <taxon>Streptophyta</taxon>
        <taxon>Embryophyta</taxon>
        <taxon>Tracheophyta</taxon>
        <taxon>Spermatophyta</taxon>
        <taxon>Magnoliopsida</taxon>
        <taxon>eudicotyledons</taxon>
        <taxon>Gunneridae</taxon>
        <taxon>Pentapetalae</taxon>
        <taxon>asterids</taxon>
        <taxon>campanulids</taxon>
        <taxon>Asterales</taxon>
        <taxon>Asteraceae</taxon>
        <taxon>Asteroideae</taxon>
        <taxon>Heliantheae alliance</taxon>
        <taxon>Eupatorieae</taxon>
        <taxon>Mikania</taxon>
    </lineage>
</organism>
<evidence type="ECO:0000313" key="3">
    <source>
        <dbReference type="Proteomes" id="UP000326396"/>
    </source>
</evidence>
<protein>
    <submittedName>
        <fullName evidence="2">Uncharacterized protein</fullName>
    </submittedName>
</protein>
<name>A0A5N6N898_9ASTR</name>
<dbReference type="Proteomes" id="UP000326396">
    <property type="component" value="Linkage Group LG3"/>
</dbReference>
<feature type="compositionally biased region" description="Low complexity" evidence="1">
    <location>
        <begin position="54"/>
        <end position="69"/>
    </location>
</feature>
<comment type="caution">
    <text evidence="2">The sequence shown here is derived from an EMBL/GenBank/DDBJ whole genome shotgun (WGS) entry which is preliminary data.</text>
</comment>
<proteinExistence type="predicted"/>
<evidence type="ECO:0000256" key="1">
    <source>
        <dbReference type="SAM" id="MobiDB-lite"/>
    </source>
</evidence>
<sequence>MTETWEEAAPTMDSHSQANCDPGITAMAFGDATGITLQHLQMPERPYLHHHSATHNTTAATTLPPQLTPPSLLSWVKNNLL</sequence>
<feature type="region of interest" description="Disordered" evidence="1">
    <location>
        <begin position="47"/>
        <end position="69"/>
    </location>
</feature>
<dbReference type="EMBL" id="SZYD01000013">
    <property type="protein sequence ID" value="KAD4385528.1"/>
    <property type="molecule type" value="Genomic_DNA"/>
</dbReference>
<keyword evidence="3" id="KW-1185">Reference proteome</keyword>
<evidence type="ECO:0000313" key="2">
    <source>
        <dbReference type="EMBL" id="KAD4385528.1"/>
    </source>
</evidence>
<reference evidence="2 3" key="1">
    <citation type="submission" date="2019-05" db="EMBL/GenBank/DDBJ databases">
        <title>Mikania micrantha, genome provides insights into the molecular mechanism of rapid growth.</title>
        <authorList>
            <person name="Liu B."/>
        </authorList>
    </citation>
    <scope>NUCLEOTIDE SEQUENCE [LARGE SCALE GENOMIC DNA]</scope>
    <source>
        <strain evidence="2">NLD-2019</strain>
        <tissue evidence="2">Leaf</tissue>
    </source>
</reference>
<dbReference type="AlphaFoldDB" id="A0A5N6N898"/>
<gene>
    <name evidence="2" type="ORF">E3N88_25696</name>
</gene>